<protein>
    <submittedName>
        <fullName evidence="5">Protein enhancer of sevenless 2B-like Protein</fullName>
    </submittedName>
</protein>
<dbReference type="KEGG" id="tca:103313896"/>
<dbReference type="InterPro" id="IPR001452">
    <property type="entry name" value="SH3_domain"/>
</dbReference>
<dbReference type="GO" id="GO:0016192">
    <property type="term" value="P:vesicle-mediated transport"/>
    <property type="evidence" value="ECO:0007669"/>
    <property type="project" value="UniProtKB-ARBA"/>
</dbReference>
<evidence type="ECO:0000256" key="2">
    <source>
        <dbReference type="PROSITE-ProRule" id="PRU00192"/>
    </source>
</evidence>
<evidence type="ECO:0000256" key="1">
    <source>
        <dbReference type="ARBA" id="ARBA00022443"/>
    </source>
</evidence>
<evidence type="ECO:0000313" key="6">
    <source>
        <dbReference type="Proteomes" id="UP000007266"/>
    </source>
</evidence>
<dbReference type="CDD" id="cd11781">
    <property type="entry name" value="SH3_Sorbs_1"/>
    <property type="match status" value="1"/>
</dbReference>
<evidence type="ECO:0000256" key="3">
    <source>
        <dbReference type="SAM" id="MobiDB-lite"/>
    </source>
</evidence>
<dbReference type="AlphaFoldDB" id="A0A139W8J3"/>
<evidence type="ECO:0000313" key="5">
    <source>
        <dbReference type="EMBL" id="KXZ75592.1"/>
    </source>
</evidence>
<dbReference type="InParanoid" id="A0A139W8J3"/>
<dbReference type="OrthoDB" id="19092at2759"/>
<dbReference type="SUPFAM" id="SSF50044">
    <property type="entry name" value="SH3-domain"/>
    <property type="match status" value="1"/>
</dbReference>
<dbReference type="SMART" id="SM00326">
    <property type="entry name" value="SH3"/>
    <property type="match status" value="1"/>
</dbReference>
<dbReference type="PRINTS" id="PR00452">
    <property type="entry name" value="SH3DOMAIN"/>
</dbReference>
<dbReference type="EMBL" id="KQ973266">
    <property type="protein sequence ID" value="KXZ75592.1"/>
    <property type="molecule type" value="Genomic_DNA"/>
</dbReference>
<name>A0A139W8J3_TRICA</name>
<dbReference type="PROSITE" id="PS50002">
    <property type="entry name" value="SH3"/>
    <property type="match status" value="1"/>
</dbReference>
<gene>
    <name evidence="5" type="primary">AUGUSTUS-3.0.2_33901</name>
    <name evidence="5" type="ORF">TcasGA2_TC033901</name>
</gene>
<proteinExistence type="predicted"/>
<dbReference type="Proteomes" id="UP000007266">
    <property type="component" value="Unassembled WGS sequence"/>
</dbReference>
<evidence type="ECO:0000259" key="4">
    <source>
        <dbReference type="PROSITE" id="PS50002"/>
    </source>
</evidence>
<dbReference type="Pfam" id="PF14604">
    <property type="entry name" value="SH3_9"/>
    <property type="match status" value="1"/>
</dbReference>
<dbReference type="STRING" id="7070.A0A139W8J3"/>
<dbReference type="InterPro" id="IPR036028">
    <property type="entry name" value="SH3-like_dom_sf"/>
</dbReference>
<feature type="domain" description="SH3" evidence="4">
    <location>
        <begin position="42"/>
        <end position="101"/>
    </location>
</feature>
<reference evidence="5 6" key="2">
    <citation type="journal article" date="2010" name="Nucleic Acids Res.">
        <title>BeetleBase in 2010: revisions to provide comprehensive genomic information for Tribolium castaneum.</title>
        <authorList>
            <person name="Kim H.S."/>
            <person name="Murphy T."/>
            <person name="Xia J."/>
            <person name="Caragea D."/>
            <person name="Park Y."/>
            <person name="Beeman R.W."/>
            <person name="Lorenzen M.D."/>
            <person name="Butcher S."/>
            <person name="Manak J.R."/>
            <person name="Brown S.J."/>
        </authorList>
    </citation>
    <scope>NUCLEOTIDE SEQUENCE [LARGE SCALE GENOMIC DNA]</scope>
    <source>
        <strain evidence="5 6">Georgia GA2</strain>
    </source>
</reference>
<dbReference type="Gene3D" id="2.30.30.40">
    <property type="entry name" value="SH3 Domains"/>
    <property type="match status" value="1"/>
</dbReference>
<sequence>MNNRRHTDNFIPSQKSPIPLNRYDDFDGGFSPPVKPRPKSPEPRLMARALYNFVGQTARELTFRKGDLIYVRRQVDKNWYEGELNAMVGLFPVNYVEVSGPAKV</sequence>
<dbReference type="InterPro" id="IPR050384">
    <property type="entry name" value="Endophilin_SH3RF"/>
</dbReference>
<dbReference type="PANTHER" id="PTHR14167">
    <property type="entry name" value="SH3 DOMAIN-CONTAINING"/>
    <property type="match status" value="1"/>
</dbReference>
<accession>A0A139W8J3</accession>
<dbReference type="FunFam" id="2.30.30.40:FF:000072">
    <property type="entry name" value="Unconventional Myosin IB"/>
    <property type="match status" value="1"/>
</dbReference>
<feature type="region of interest" description="Disordered" evidence="3">
    <location>
        <begin position="1"/>
        <end position="22"/>
    </location>
</feature>
<reference evidence="5 6" key="1">
    <citation type="journal article" date="2008" name="Nature">
        <title>The genome of the model beetle and pest Tribolium castaneum.</title>
        <authorList>
            <consortium name="Tribolium Genome Sequencing Consortium"/>
            <person name="Richards S."/>
            <person name="Gibbs R.A."/>
            <person name="Weinstock G.M."/>
            <person name="Brown S.J."/>
            <person name="Denell R."/>
            <person name="Beeman R.W."/>
            <person name="Gibbs R."/>
            <person name="Beeman R.W."/>
            <person name="Brown S.J."/>
            <person name="Bucher G."/>
            <person name="Friedrich M."/>
            <person name="Grimmelikhuijzen C.J."/>
            <person name="Klingler M."/>
            <person name="Lorenzen M."/>
            <person name="Richards S."/>
            <person name="Roth S."/>
            <person name="Schroder R."/>
            <person name="Tautz D."/>
            <person name="Zdobnov E.M."/>
            <person name="Muzny D."/>
            <person name="Gibbs R.A."/>
            <person name="Weinstock G.M."/>
            <person name="Attaway T."/>
            <person name="Bell S."/>
            <person name="Buhay C.J."/>
            <person name="Chandrabose M.N."/>
            <person name="Chavez D."/>
            <person name="Clerk-Blankenburg K.P."/>
            <person name="Cree A."/>
            <person name="Dao M."/>
            <person name="Davis C."/>
            <person name="Chacko J."/>
            <person name="Dinh H."/>
            <person name="Dugan-Rocha S."/>
            <person name="Fowler G."/>
            <person name="Garner T.T."/>
            <person name="Garnes J."/>
            <person name="Gnirke A."/>
            <person name="Hawes A."/>
            <person name="Hernandez J."/>
            <person name="Hines S."/>
            <person name="Holder M."/>
            <person name="Hume J."/>
            <person name="Jhangiani S.N."/>
            <person name="Joshi V."/>
            <person name="Khan Z.M."/>
            <person name="Jackson L."/>
            <person name="Kovar C."/>
            <person name="Kowis A."/>
            <person name="Lee S."/>
            <person name="Lewis L.R."/>
            <person name="Margolis J."/>
            <person name="Morgan M."/>
            <person name="Nazareth L.V."/>
            <person name="Nguyen N."/>
            <person name="Okwuonu G."/>
            <person name="Parker D."/>
            <person name="Richards S."/>
            <person name="Ruiz S.J."/>
            <person name="Santibanez J."/>
            <person name="Savard J."/>
            <person name="Scherer S.E."/>
            <person name="Schneider B."/>
            <person name="Sodergren E."/>
            <person name="Tautz D."/>
            <person name="Vattahil S."/>
            <person name="Villasana D."/>
            <person name="White C.S."/>
            <person name="Wright R."/>
            <person name="Park Y."/>
            <person name="Beeman R.W."/>
            <person name="Lord J."/>
            <person name="Oppert B."/>
            <person name="Lorenzen M."/>
            <person name="Brown S."/>
            <person name="Wang L."/>
            <person name="Savard J."/>
            <person name="Tautz D."/>
            <person name="Richards S."/>
            <person name="Weinstock G."/>
            <person name="Gibbs R.A."/>
            <person name="Liu Y."/>
            <person name="Worley K."/>
            <person name="Weinstock G."/>
            <person name="Elsik C.G."/>
            <person name="Reese J.T."/>
            <person name="Elhaik E."/>
            <person name="Landan G."/>
            <person name="Graur D."/>
            <person name="Arensburger P."/>
            <person name="Atkinson P."/>
            <person name="Beeman R.W."/>
            <person name="Beidler J."/>
            <person name="Brown S.J."/>
            <person name="Demuth J.P."/>
            <person name="Drury D.W."/>
            <person name="Du Y.Z."/>
            <person name="Fujiwara H."/>
            <person name="Lorenzen M."/>
            <person name="Maselli V."/>
            <person name="Osanai M."/>
            <person name="Park Y."/>
            <person name="Robertson H.M."/>
            <person name="Tu Z."/>
            <person name="Wang J.J."/>
            <person name="Wang S."/>
            <person name="Richards S."/>
            <person name="Song H."/>
            <person name="Zhang L."/>
            <person name="Sodergren E."/>
            <person name="Werner D."/>
            <person name="Stanke M."/>
            <person name="Morgenstern B."/>
            <person name="Solovyev V."/>
            <person name="Kosarev P."/>
            <person name="Brown G."/>
            <person name="Chen H.C."/>
            <person name="Ermolaeva O."/>
            <person name="Hlavina W."/>
            <person name="Kapustin Y."/>
            <person name="Kiryutin B."/>
            <person name="Kitts P."/>
            <person name="Maglott D."/>
            <person name="Pruitt K."/>
            <person name="Sapojnikov V."/>
            <person name="Souvorov A."/>
            <person name="Mackey A.J."/>
            <person name="Waterhouse R.M."/>
            <person name="Wyder S."/>
            <person name="Zdobnov E.M."/>
            <person name="Zdobnov E.M."/>
            <person name="Wyder S."/>
            <person name="Kriventseva E.V."/>
            <person name="Kadowaki T."/>
            <person name="Bork P."/>
            <person name="Aranda M."/>
            <person name="Bao R."/>
            <person name="Beermann A."/>
            <person name="Berns N."/>
            <person name="Bolognesi R."/>
            <person name="Bonneton F."/>
            <person name="Bopp D."/>
            <person name="Brown S.J."/>
            <person name="Bucher G."/>
            <person name="Butts T."/>
            <person name="Chaumot A."/>
            <person name="Denell R.E."/>
            <person name="Ferrier D.E."/>
            <person name="Friedrich M."/>
            <person name="Gordon C.M."/>
            <person name="Jindra M."/>
            <person name="Klingler M."/>
            <person name="Lan Q."/>
            <person name="Lattorff H.M."/>
            <person name="Laudet V."/>
            <person name="von Levetsow C."/>
            <person name="Liu Z."/>
            <person name="Lutz R."/>
            <person name="Lynch J.A."/>
            <person name="da Fonseca R.N."/>
            <person name="Posnien N."/>
            <person name="Reuter R."/>
            <person name="Roth S."/>
            <person name="Savard J."/>
            <person name="Schinko J.B."/>
            <person name="Schmitt C."/>
            <person name="Schoppmeier M."/>
            <person name="Schroder R."/>
            <person name="Shippy T.D."/>
            <person name="Simonnet F."/>
            <person name="Marques-Souza H."/>
            <person name="Tautz D."/>
            <person name="Tomoyasu Y."/>
            <person name="Trauner J."/>
            <person name="Van der Zee M."/>
            <person name="Vervoort M."/>
            <person name="Wittkopp N."/>
            <person name="Wimmer E.A."/>
            <person name="Yang X."/>
            <person name="Jones A.K."/>
            <person name="Sattelle D.B."/>
            <person name="Ebert P.R."/>
            <person name="Nelson D."/>
            <person name="Scott J.G."/>
            <person name="Beeman R.W."/>
            <person name="Muthukrishnan S."/>
            <person name="Kramer K.J."/>
            <person name="Arakane Y."/>
            <person name="Beeman R.W."/>
            <person name="Zhu Q."/>
            <person name="Hogenkamp D."/>
            <person name="Dixit R."/>
            <person name="Oppert B."/>
            <person name="Jiang H."/>
            <person name="Zou Z."/>
            <person name="Marshall J."/>
            <person name="Elpidina E."/>
            <person name="Vinokurov K."/>
            <person name="Oppert C."/>
            <person name="Zou Z."/>
            <person name="Evans J."/>
            <person name="Lu Z."/>
            <person name="Zhao P."/>
            <person name="Sumathipala N."/>
            <person name="Altincicek B."/>
            <person name="Vilcinskas A."/>
            <person name="Williams M."/>
            <person name="Hultmark D."/>
            <person name="Hetru C."/>
            <person name="Jiang H."/>
            <person name="Grimmelikhuijzen C.J."/>
            <person name="Hauser F."/>
            <person name="Cazzamali G."/>
            <person name="Williamson M."/>
            <person name="Park Y."/>
            <person name="Li B."/>
            <person name="Tanaka Y."/>
            <person name="Predel R."/>
            <person name="Neupert S."/>
            <person name="Schachtner J."/>
            <person name="Verleyen P."/>
            <person name="Raible F."/>
            <person name="Bork P."/>
            <person name="Friedrich M."/>
            <person name="Walden K.K."/>
            <person name="Robertson H.M."/>
            <person name="Angeli S."/>
            <person name="Foret S."/>
            <person name="Bucher G."/>
            <person name="Schuetz S."/>
            <person name="Maleszka R."/>
            <person name="Wimmer E.A."/>
            <person name="Beeman R.W."/>
            <person name="Lorenzen M."/>
            <person name="Tomoyasu Y."/>
            <person name="Miller S.C."/>
            <person name="Grossmann D."/>
            <person name="Bucher G."/>
        </authorList>
    </citation>
    <scope>NUCLEOTIDE SEQUENCE [LARGE SCALE GENOMIC DNA]</scope>
    <source>
        <strain evidence="5 6">Georgia GA2</strain>
    </source>
</reference>
<dbReference type="PANTHER" id="PTHR14167:SF116">
    <property type="entry name" value="CAP, ISOFORM AC"/>
    <property type="match status" value="1"/>
</dbReference>
<organism evidence="5 6">
    <name type="scientific">Tribolium castaneum</name>
    <name type="common">Red flour beetle</name>
    <dbReference type="NCBI Taxonomy" id="7070"/>
    <lineage>
        <taxon>Eukaryota</taxon>
        <taxon>Metazoa</taxon>
        <taxon>Ecdysozoa</taxon>
        <taxon>Arthropoda</taxon>
        <taxon>Hexapoda</taxon>
        <taxon>Insecta</taxon>
        <taxon>Pterygota</taxon>
        <taxon>Neoptera</taxon>
        <taxon>Endopterygota</taxon>
        <taxon>Coleoptera</taxon>
        <taxon>Polyphaga</taxon>
        <taxon>Cucujiformia</taxon>
        <taxon>Tenebrionidae</taxon>
        <taxon>Tenebrionidae incertae sedis</taxon>
        <taxon>Tribolium</taxon>
    </lineage>
</organism>
<keyword evidence="1 2" id="KW-0728">SH3 domain</keyword>
<dbReference type="OMA" id="VEARSCK"/>
<keyword evidence="6" id="KW-1185">Reference proteome</keyword>